<dbReference type="GO" id="GO:0034411">
    <property type="term" value="P:cell wall (1-&gt;3)-beta-D-glucan biosynthetic process"/>
    <property type="evidence" value="ECO:0007669"/>
    <property type="project" value="TreeGrafter"/>
</dbReference>
<dbReference type="PANTHER" id="PTHR31468:SF2">
    <property type="entry name" value="1,3-BETA-GLUCANOSYLTRANSFERASE GAS1"/>
    <property type="match status" value="1"/>
</dbReference>
<evidence type="ECO:0000256" key="5">
    <source>
        <dbReference type="SAM" id="MobiDB-lite"/>
    </source>
</evidence>
<feature type="chain" id="PRO_5043954587" description="Glycoside hydrolase" evidence="6">
    <location>
        <begin position="25"/>
        <end position="516"/>
    </location>
</feature>
<name>A0AAV2YKP4_9STRA</name>
<evidence type="ECO:0000256" key="4">
    <source>
        <dbReference type="ARBA" id="ARBA00023180"/>
    </source>
</evidence>
<feature type="region of interest" description="Disordered" evidence="5">
    <location>
        <begin position="443"/>
        <end position="492"/>
    </location>
</feature>
<dbReference type="Pfam" id="PF03198">
    <property type="entry name" value="Glyco_hydro_72"/>
    <property type="match status" value="1"/>
</dbReference>
<evidence type="ECO:0000256" key="2">
    <source>
        <dbReference type="ARBA" id="ARBA00022729"/>
    </source>
</evidence>
<evidence type="ECO:0000256" key="1">
    <source>
        <dbReference type="ARBA" id="ARBA00007528"/>
    </source>
</evidence>
<dbReference type="GO" id="GO:0005886">
    <property type="term" value="C:plasma membrane"/>
    <property type="evidence" value="ECO:0007669"/>
    <property type="project" value="TreeGrafter"/>
</dbReference>
<dbReference type="InterPro" id="IPR004886">
    <property type="entry name" value="Glucanosyltransferase"/>
</dbReference>
<keyword evidence="2 6" id="KW-0732">Signal</keyword>
<feature type="region of interest" description="Disordered" evidence="5">
    <location>
        <begin position="379"/>
        <end position="401"/>
    </location>
</feature>
<feature type="compositionally biased region" description="Polar residues" evidence="5">
    <location>
        <begin position="483"/>
        <end position="492"/>
    </location>
</feature>
<dbReference type="Gene3D" id="3.20.20.80">
    <property type="entry name" value="Glycosidases"/>
    <property type="match status" value="1"/>
</dbReference>
<proteinExistence type="inferred from homology"/>
<keyword evidence="8" id="KW-1185">Reference proteome</keyword>
<evidence type="ECO:0000313" key="8">
    <source>
        <dbReference type="Proteomes" id="UP001146120"/>
    </source>
</evidence>
<reference evidence="7" key="2">
    <citation type="journal article" date="2023" name="Microbiol Resour">
        <title>Decontamination and Annotation of the Draft Genome Sequence of the Oomycete Lagenidium giganteum ARSEF 373.</title>
        <authorList>
            <person name="Morgan W.R."/>
            <person name="Tartar A."/>
        </authorList>
    </citation>
    <scope>NUCLEOTIDE SEQUENCE</scope>
    <source>
        <strain evidence="7">ARSEF 373</strain>
    </source>
</reference>
<keyword evidence="3" id="KW-1015">Disulfide bond</keyword>
<evidence type="ECO:0000313" key="7">
    <source>
        <dbReference type="EMBL" id="DAZ94665.1"/>
    </source>
</evidence>
<sequence length="516" mass="56492">MKLSALLVGSAVALLGAFCHDAHAQVLNPIAIKGYKMFDAKTGEYFMVKGVDYYPRPNAGELNVNNYDFFSDDHEDVWSQDLAYLKELGANAVRLYAVDPTVSHDKFMCALRAQGMYALIDMGASCLGCHITTDEAPACYSGELKSRGQQIIGAFAKYDNVLAFSAGNEINNDPTMKDFDNAPCQKRFVRDLREYIHECGMRHIPVGVVMSDRDRMINAQYYNCRTGPDDEFETVEWYGINVYLYCDAKVTKPSGGFAKLLTDFADMNPAAPILVTEYGCLNPSFPTVDGYDAQRTWTQAGWLYTKEFRDVFNGGFVFEYSTERANSKKDADYPFTSYGKQNYGLGYFSPEDCDHDKTKCKYNKMPNFDNLAKQYNSTDASDESKMAKFSPSSARSSPTKCPIEIKGLKGLDWSNSTDTKSLDCPPKEEFVCPGQKSSGKWFVGASSGSSSSSRAMTGSSKGSKPTKSSTSSKSGGDAKKATDSQAPATNNKSAAVIASVSWTVGLVAALATISAL</sequence>
<dbReference type="AlphaFoldDB" id="A0AAV2YKP4"/>
<comment type="caution">
    <text evidence="7">The sequence shown here is derived from an EMBL/GenBank/DDBJ whole genome shotgun (WGS) entry which is preliminary data.</text>
</comment>
<dbReference type="SUPFAM" id="SSF51445">
    <property type="entry name" value="(Trans)glycosidases"/>
    <property type="match status" value="1"/>
</dbReference>
<dbReference type="InterPro" id="IPR017853">
    <property type="entry name" value="GH"/>
</dbReference>
<feature type="compositionally biased region" description="Polar residues" evidence="5">
    <location>
        <begin position="390"/>
        <end position="399"/>
    </location>
</feature>
<dbReference type="Proteomes" id="UP001146120">
    <property type="component" value="Unassembled WGS sequence"/>
</dbReference>
<organism evidence="7 8">
    <name type="scientific">Lagenidium giganteum</name>
    <dbReference type="NCBI Taxonomy" id="4803"/>
    <lineage>
        <taxon>Eukaryota</taxon>
        <taxon>Sar</taxon>
        <taxon>Stramenopiles</taxon>
        <taxon>Oomycota</taxon>
        <taxon>Peronosporomycetes</taxon>
        <taxon>Pythiales</taxon>
        <taxon>Pythiaceae</taxon>
    </lineage>
</organism>
<dbReference type="PANTHER" id="PTHR31468">
    <property type="entry name" value="1,3-BETA-GLUCANOSYLTRANSFERASE GAS1"/>
    <property type="match status" value="1"/>
</dbReference>
<feature type="signal peptide" evidence="6">
    <location>
        <begin position="1"/>
        <end position="24"/>
    </location>
</feature>
<evidence type="ECO:0000256" key="3">
    <source>
        <dbReference type="ARBA" id="ARBA00023157"/>
    </source>
</evidence>
<evidence type="ECO:0008006" key="9">
    <source>
        <dbReference type="Google" id="ProtNLM"/>
    </source>
</evidence>
<accession>A0AAV2YKP4</accession>
<gene>
    <name evidence="7" type="ORF">N0F65_000945</name>
</gene>
<dbReference type="GO" id="GO:0042124">
    <property type="term" value="F:1,3-beta-glucanosyltransferase activity"/>
    <property type="evidence" value="ECO:0007669"/>
    <property type="project" value="TreeGrafter"/>
</dbReference>
<evidence type="ECO:0000256" key="6">
    <source>
        <dbReference type="SAM" id="SignalP"/>
    </source>
</evidence>
<feature type="compositionally biased region" description="Low complexity" evidence="5">
    <location>
        <begin position="444"/>
        <end position="475"/>
    </location>
</feature>
<protein>
    <recommendedName>
        <fullName evidence="9">Glycoside hydrolase</fullName>
    </recommendedName>
</protein>
<dbReference type="EMBL" id="DAKRPA010000239">
    <property type="protein sequence ID" value="DAZ94665.1"/>
    <property type="molecule type" value="Genomic_DNA"/>
</dbReference>
<comment type="similarity">
    <text evidence="1">Belongs to the glycosyl hydrolase 72 family.</text>
</comment>
<keyword evidence="4" id="KW-0325">Glycoprotein</keyword>
<reference evidence="7" key="1">
    <citation type="submission" date="2022-11" db="EMBL/GenBank/DDBJ databases">
        <authorList>
            <person name="Morgan W.R."/>
            <person name="Tartar A."/>
        </authorList>
    </citation>
    <scope>NUCLEOTIDE SEQUENCE</scope>
    <source>
        <strain evidence="7">ARSEF 373</strain>
    </source>
</reference>